<dbReference type="Proteomes" id="UP001271648">
    <property type="component" value="Unassembled WGS sequence"/>
</dbReference>
<keyword evidence="5 8" id="KW-0413">Isomerase</keyword>
<dbReference type="InterPro" id="IPR001998">
    <property type="entry name" value="Xylose_isomerase"/>
</dbReference>
<reference evidence="8 9" key="1">
    <citation type="submission" date="2023-06" db="EMBL/GenBank/DDBJ databases">
        <title>Sporosarcina sp. nov., isolated from Korean traditional fermented seafood 'Jeotgal'.</title>
        <authorList>
            <person name="Yang A.I."/>
            <person name="Shin N.-R."/>
        </authorList>
    </citation>
    <scope>NUCLEOTIDE SEQUENCE [LARGE SCALE GENOMIC DNA]</scope>
    <source>
        <strain evidence="8 9">KCTC43456</strain>
    </source>
</reference>
<dbReference type="InterPro" id="IPR036237">
    <property type="entry name" value="Xyl_isomerase-like_sf"/>
</dbReference>
<evidence type="ECO:0000256" key="2">
    <source>
        <dbReference type="ARBA" id="ARBA00018232"/>
    </source>
</evidence>
<organism evidence="8 9">
    <name type="scientific">Sporosarcina thermotolerans</name>
    <dbReference type="NCBI Taxonomy" id="633404"/>
    <lineage>
        <taxon>Bacteria</taxon>
        <taxon>Bacillati</taxon>
        <taxon>Bacillota</taxon>
        <taxon>Bacilli</taxon>
        <taxon>Bacillales</taxon>
        <taxon>Caryophanaceae</taxon>
        <taxon>Sporosarcina</taxon>
    </lineage>
</organism>
<proteinExistence type="predicted"/>
<comment type="caution">
    <text evidence="8">The sequence shown here is derived from an EMBL/GenBank/DDBJ whole genome shotgun (WGS) entry which is preliminary data.</text>
</comment>
<dbReference type="GO" id="GO:0046872">
    <property type="term" value="F:metal ion binding"/>
    <property type="evidence" value="ECO:0007669"/>
    <property type="project" value="UniProtKB-KW"/>
</dbReference>
<dbReference type="AlphaFoldDB" id="A0AAW9A5I7"/>
<evidence type="ECO:0000259" key="7">
    <source>
        <dbReference type="Pfam" id="PF01261"/>
    </source>
</evidence>
<keyword evidence="6" id="KW-0119">Carbohydrate metabolism</keyword>
<dbReference type="SUPFAM" id="SSF51658">
    <property type="entry name" value="Xylose isomerase-like"/>
    <property type="match status" value="1"/>
</dbReference>
<sequence length="330" mass="37455">MAKYKYAVGVWAYGSVSDRFCEQGYQQSRTFREKLKAASESKGIKGVEIHFNGDFDESSVDETKQMIDEFGLEIAAINCEIFGNRKFRKGALSANDLVIREDAMEIIRGAARAARQLGVEVVNIWPGADGHDYPFQVNFIDLWNHLISSVKSVVEEFPNQKFAIEYKGREPRGRSAISTVGTSLMMLQEIGADNFGVTIDFGHALQVKENPAESAVLLNRYGKLFHVHMNDNTRDWDDDFMVGSYHVWETLEFFYYLKKIGYQGWISLDITPAREDQIGVVEHSIEVMEQMGRFVDEMDDAFMEKLLAEQDALAVQKHLFQGIFAATVRG</sequence>
<comment type="subcellular location">
    <subcellularLocation>
        <location evidence="1">Cytoplasm</location>
    </subcellularLocation>
</comment>
<accession>A0AAW9A5I7</accession>
<name>A0AAW9A5I7_9BACL</name>
<protein>
    <recommendedName>
        <fullName evidence="2">Xylose isomerase</fullName>
    </recommendedName>
</protein>
<dbReference type="InterPro" id="IPR013022">
    <property type="entry name" value="Xyl_isomerase-like_TIM-brl"/>
</dbReference>
<dbReference type="Gene3D" id="3.20.20.150">
    <property type="entry name" value="Divalent-metal-dependent TIM barrel enzymes"/>
    <property type="match status" value="1"/>
</dbReference>
<keyword evidence="4" id="KW-0479">Metal-binding</keyword>
<evidence type="ECO:0000256" key="5">
    <source>
        <dbReference type="ARBA" id="ARBA00023235"/>
    </source>
</evidence>
<dbReference type="EMBL" id="JAUBDJ010000002">
    <property type="protein sequence ID" value="MDW0116135.1"/>
    <property type="molecule type" value="Genomic_DNA"/>
</dbReference>
<dbReference type="GO" id="GO:0005975">
    <property type="term" value="P:carbohydrate metabolic process"/>
    <property type="evidence" value="ECO:0007669"/>
    <property type="project" value="InterPro"/>
</dbReference>
<keyword evidence="3" id="KW-0963">Cytoplasm</keyword>
<gene>
    <name evidence="8" type="ORF">QTL97_04255</name>
</gene>
<evidence type="ECO:0000256" key="4">
    <source>
        <dbReference type="ARBA" id="ARBA00022723"/>
    </source>
</evidence>
<feature type="domain" description="Xylose isomerase-like TIM barrel" evidence="7">
    <location>
        <begin position="37"/>
        <end position="290"/>
    </location>
</feature>
<dbReference type="PANTHER" id="PTHR12110">
    <property type="entry name" value="HYDROXYPYRUVATE ISOMERASE"/>
    <property type="match status" value="1"/>
</dbReference>
<dbReference type="InterPro" id="IPR050312">
    <property type="entry name" value="IolE/XylAMocC-like"/>
</dbReference>
<keyword evidence="9" id="KW-1185">Reference proteome</keyword>
<evidence type="ECO:0000256" key="3">
    <source>
        <dbReference type="ARBA" id="ARBA00022490"/>
    </source>
</evidence>
<dbReference type="Pfam" id="PF01261">
    <property type="entry name" value="AP_endonuc_2"/>
    <property type="match status" value="1"/>
</dbReference>
<dbReference type="PROSITE" id="PS51415">
    <property type="entry name" value="XYLOSE_ISOMERASE"/>
    <property type="match status" value="1"/>
</dbReference>
<dbReference type="RefSeq" id="WP_283732824.1">
    <property type="nucleotide sequence ID" value="NZ_CP125968.1"/>
</dbReference>
<evidence type="ECO:0000313" key="8">
    <source>
        <dbReference type="EMBL" id="MDW0116135.1"/>
    </source>
</evidence>
<evidence type="ECO:0000313" key="9">
    <source>
        <dbReference type="Proteomes" id="UP001271648"/>
    </source>
</evidence>
<dbReference type="PANTHER" id="PTHR12110:SF21">
    <property type="entry name" value="XYLOSE ISOMERASE-LIKE TIM BARREL DOMAIN-CONTAINING PROTEIN"/>
    <property type="match status" value="1"/>
</dbReference>
<evidence type="ECO:0000256" key="6">
    <source>
        <dbReference type="ARBA" id="ARBA00023277"/>
    </source>
</evidence>
<evidence type="ECO:0000256" key="1">
    <source>
        <dbReference type="ARBA" id="ARBA00004496"/>
    </source>
</evidence>
<dbReference type="GO" id="GO:0009045">
    <property type="term" value="F:xylose isomerase activity"/>
    <property type="evidence" value="ECO:0007669"/>
    <property type="project" value="InterPro"/>
</dbReference>